<protein>
    <recommendedName>
        <fullName evidence="2">Biotin transporter</fullName>
    </recommendedName>
</protein>
<evidence type="ECO:0000313" key="4">
    <source>
        <dbReference type="EMBL" id="KOA19081.1"/>
    </source>
</evidence>
<keyword evidence="2 3" id="KW-0472">Membrane</keyword>
<dbReference type="AlphaFoldDB" id="A0A0L6Z7Y4"/>
<dbReference type="Gene3D" id="1.10.1760.20">
    <property type="match status" value="1"/>
</dbReference>
<dbReference type="PIRSF" id="PIRSF016661">
    <property type="entry name" value="BioY"/>
    <property type="match status" value="1"/>
</dbReference>
<evidence type="ECO:0000256" key="1">
    <source>
        <dbReference type="ARBA" id="ARBA00010692"/>
    </source>
</evidence>
<sequence>MKITTKDMILVSLFTALTAIGAFIKIPFTPAPITLQFFFTALAGILLGSKLGAASQIIYVALGLVGAPVFTKPSGPSYIFEPTFGYLIGFIISAYIIGKVVETYKSSNFQNLMLACLLGLLAMYSIGVPYLYIILKYISHSSITFMAALKSGFILFIPGDLVKCIVTSIIGVRVVPILKNQILKTY</sequence>
<comment type="similarity">
    <text evidence="1 2">Belongs to the BioY family.</text>
</comment>
<dbReference type="GO" id="GO:0005886">
    <property type="term" value="C:plasma membrane"/>
    <property type="evidence" value="ECO:0007669"/>
    <property type="project" value="UniProtKB-SubCell"/>
</dbReference>
<dbReference type="Proteomes" id="UP000037043">
    <property type="component" value="Unassembled WGS sequence"/>
</dbReference>
<dbReference type="PATRIC" id="fig|1121318.3.peg.2595"/>
<evidence type="ECO:0000256" key="2">
    <source>
        <dbReference type="PIRNR" id="PIRNR016661"/>
    </source>
</evidence>
<organism evidence="4 5">
    <name type="scientific">Clostridium homopropionicum DSM 5847</name>
    <dbReference type="NCBI Taxonomy" id="1121318"/>
    <lineage>
        <taxon>Bacteria</taxon>
        <taxon>Bacillati</taxon>
        <taxon>Bacillota</taxon>
        <taxon>Clostridia</taxon>
        <taxon>Eubacteriales</taxon>
        <taxon>Clostridiaceae</taxon>
        <taxon>Clostridium</taxon>
    </lineage>
</organism>
<feature type="transmembrane region" description="Helical" evidence="3">
    <location>
        <begin position="153"/>
        <end position="175"/>
    </location>
</feature>
<keyword evidence="2" id="KW-1003">Cell membrane</keyword>
<dbReference type="STRING" id="36844.SAMN04488501_1293"/>
<feature type="transmembrane region" description="Helical" evidence="3">
    <location>
        <begin position="113"/>
        <end position="133"/>
    </location>
</feature>
<keyword evidence="5" id="KW-1185">Reference proteome</keyword>
<dbReference type="RefSeq" id="WP_052222075.1">
    <property type="nucleotide sequence ID" value="NZ_LHUR01000029.1"/>
</dbReference>
<dbReference type="PANTHER" id="PTHR34295:SF1">
    <property type="entry name" value="BIOTIN TRANSPORTER BIOY"/>
    <property type="match status" value="1"/>
</dbReference>
<reference evidence="5" key="1">
    <citation type="submission" date="2015-08" db="EMBL/GenBank/DDBJ databases">
        <title>Genome sequence of the strict anaerobe Clostridium homopropionicum LuHBu1 (DSM 5847T).</title>
        <authorList>
            <person name="Poehlein A."/>
            <person name="Beck M."/>
            <person name="Schiel-Bengelsdorf B."/>
            <person name="Bengelsdorf F.R."/>
            <person name="Daniel R."/>
            <person name="Duerre P."/>
        </authorList>
    </citation>
    <scope>NUCLEOTIDE SEQUENCE [LARGE SCALE GENOMIC DNA]</scope>
    <source>
        <strain evidence="5">DSM 5847</strain>
    </source>
</reference>
<comment type="subcellular location">
    <subcellularLocation>
        <location evidence="2">Cell membrane</location>
        <topology evidence="2">Multi-pass membrane protein</topology>
    </subcellularLocation>
</comment>
<keyword evidence="2" id="KW-0813">Transport</keyword>
<dbReference type="PANTHER" id="PTHR34295">
    <property type="entry name" value="BIOTIN TRANSPORTER BIOY"/>
    <property type="match status" value="1"/>
</dbReference>
<name>A0A0L6Z7Y4_9CLOT</name>
<dbReference type="Pfam" id="PF02632">
    <property type="entry name" value="BioY"/>
    <property type="match status" value="1"/>
</dbReference>
<comment type="caution">
    <text evidence="4">The sequence shown here is derived from an EMBL/GenBank/DDBJ whole genome shotgun (WGS) entry which is preliminary data.</text>
</comment>
<proteinExistence type="inferred from homology"/>
<keyword evidence="3" id="KW-1133">Transmembrane helix</keyword>
<evidence type="ECO:0000313" key="5">
    <source>
        <dbReference type="Proteomes" id="UP000037043"/>
    </source>
</evidence>
<keyword evidence="3" id="KW-0812">Transmembrane</keyword>
<dbReference type="EMBL" id="LHUR01000029">
    <property type="protein sequence ID" value="KOA19081.1"/>
    <property type="molecule type" value="Genomic_DNA"/>
</dbReference>
<accession>A0A0L6Z7Y4</accession>
<gene>
    <name evidence="4" type="primary">bioY</name>
    <name evidence="4" type="ORF">CLHOM_25840</name>
</gene>
<dbReference type="InterPro" id="IPR003784">
    <property type="entry name" value="BioY"/>
</dbReference>
<feature type="transmembrane region" description="Helical" evidence="3">
    <location>
        <begin position="83"/>
        <end position="101"/>
    </location>
</feature>
<evidence type="ECO:0000256" key="3">
    <source>
        <dbReference type="SAM" id="Phobius"/>
    </source>
</evidence>
<dbReference type="GO" id="GO:0015225">
    <property type="term" value="F:biotin transmembrane transporter activity"/>
    <property type="evidence" value="ECO:0007669"/>
    <property type="project" value="UniProtKB-UniRule"/>
</dbReference>